<keyword evidence="2 4" id="KW-0479">Metal-binding</keyword>
<dbReference type="PANTHER" id="PTHR11347">
    <property type="entry name" value="CYCLIC NUCLEOTIDE PHOSPHODIESTERASE"/>
    <property type="match status" value="1"/>
</dbReference>
<comment type="similarity">
    <text evidence="1 4">Belongs to the cyclic nucleotide phosphodiesterase family.</text>
</comment>
<keyword evidence="8" id="KW-1185">Reference proteome</keyword>
<evidence type="ECO:0000256" key="2">
    <source>
        <dbReference type="ARBA" id="ARBA00022723"/>
    </source>
</evidence>
<proteinExistence type="inferred from homology"/>
<feature type="compositionally biased region" description="Low complexity" evidence="5">
    <location>
        <begin position="98"/>
        <end position="109"/>
    </location>
</feature>
<organism evidence="7 8">
    <name type="scientific">Necator americanus</name>
    <name type="common">Human hookworm</name>
    <dbReference type="NCBI Taxonomy" id="51031"/>
    <lineage>
        <taxon>Eukaryota</taxon>
        <taxon>Metazoa</taxon>
        <taxon>Ecdysozoa</taxon>
        <taxon>Nematoda</taxon>
        <taxon>Chromadorea</taxon>
        <taxon>Rhabditida</taxon>
        <taxon>Rhabditina</taxon>
        <taxon>Rhabditomorpha</taxon>
        <taxon>Strongyloidea</taxon>
        <taxon>Ancylostomatidae</taxon>
        <taxon>Bunostominae</taxon>
        <taxon>Necator</taxon>
    </lineage>
</organism>
<dbReference type="EC" id="3.1.4.-" evidence="4"/>
<feature type="region of interest" description="Disordered" evidence="5">
    <location>
        <begin position="73"/>
        <end position="109"/>
    </location>
</feature>
<name>A0ABR1CG10_NECAM</name>
<accession>A0ABR1CG10</accession>
<sequence length="699" mass="78177">MNSQETTTLNKSARFDGTQEGTNRTRTVRKELLRISDPIVLVGLLTQQFEVQQEDISTLLSVSSGRLEFKTEMRRSRISEGGSPTGPRAEKACPPALSSGKSAMSGGSMQKTFHEAMRQRRTSLPANSLTFGKMQNVQSSNVSEARGLVVDMMANRDLPPNVVSCLRAVATLLNPHTPLSLHSFNDFGLPCVVENPYSGEQLIVSNTSKPRVSNITFSTVTSATGLPTIAAEPCRPRSSSYWKPDSSPTADGHSSHAQSSPGTSSGNESPSIKKYAVRKESGTLCDTVITTVDGRKYDTKELDNDRGMSMVADWSFPIFDIADKYRDTVLSRLTYTVFKQADLFRIFKLSPIKFFNFFHALERGYWDIPYHNQVHAADVLHGCYYLTCHPVRPLIGPTTSPDSLLPPPLTSAAPISSSMSTLELMALYTAAAMHDYDHPGRTNAFLVAAEDKKAILYNDRSVLENHHAAESWRLLQLSENNFIETLDPAETKRFRYLVLEYILATDLKQHFEIIMTFNEKSSEMELQNESDRLLMAKMIIKMADINSPTKPYGLHRQWTDRICQEFYEQGDEERRRSMPITPYMDRNDPQVAKLQDSFIAHVVSPLAVAMNEAGLLPVLPGLVEPEMMINLKHNHQKWLHEIDSTSADAVPTLGNGVIEEESSTSESPDNQKCSPSLDSEVEEQFDMCTIQEHDEEEYL</sequence>
<dbReference type="EMBL" id="JAVFWL010000002">
    <property type="protein sequence ID" value="KAK6736801.1"/>
    <property type="molecule type" value="Genomic_DNA"/>
</dbReference>
<evidence type="ECO:0000259" key="6">
    <source>
        <dbReference type="PROSITE" id="PS51845"/>
    </source>
</evidence>
<evidence type="ECO:0000256" key="3">
    <source>
        <dbReference type="ARBA" id="ARBA00022801"/>
    </source>
</evidence>
<dbReference type="PROSITE" id="PS00126">
    <property type="entry name" value="PDEASE_I_1"/>
    <property type="match status" value="1"/>
</dbReference>
<dbReference type="SUPFAM" id="SSF109604">
    <property type="entry name" value="HD-domain/PDEase-like"/>
    <property type="match status" value="1"/>
</dbReference>
<reference evidence="7 8" key="1">
    <citation type="submission" date="2023-08" db="EMBL/GenBank/DDBJ databases">
        <title>A Necator americanus chromosomal reference genome.</title>
        <authorList>
            <person name="Ilik V."/>
            <person name="Petrzelkova K.J."/>
            <person name="Pardy F."/>
            <person name="Fuh T."/>
            <person name="Niatou-Singa F.S."/>
            <person name="Gouil Q."/>
            <person name="Baker L."/>
            <person name="Ritchie M.E."/>
            <person name="Jex A.R."/>
            <person name="Gazzola D."/>
            <person name="Li H."/>
            <person name="Toshio Fujiwara R."/>
            <person name="Zhan B."/>
            <person name="Aroian R.V."/>
            <person name="Pafco B."/>
            <person name="Schwarz E.M."/>
        </authorList>
    </citation>
    <scope>NUCLEOTIDE SEQUENCE [LARGE SCALE GENOMIC DNA]</scope>
    <source>
        <strain evidence="7 8">Aroian</strain>
        <tissue evidence="7">Whole animal</tissue>
    </source>
</reference>
<dbReference type="InterPro" id="IPR023088">
    <property type="entry name" value="PDEase"/>
</dbReference>
<dbReference type="PROSITE" id="PS51845">
    <property type="entry name" value="PDEASE_I_2"/>
    <property type="match status" value="1"/>
</dbReference>
<evidence type="ECO:0000256" key="4">
    <source>
        <dbReference type="RuleBase" id="RU363067"/>
    </source>
</evidence>
<feature type="region of interest" description="Disordered" evidence="5">
    <location>
        <begin position="228"/>
        <end position="271"/>
    </location>
</feature>
<feature type="compositionally biased region" description="Polar residues" evidence="5">
    <location>
        <begin position="237"/>
        <end position="249"/>
    </location>
</feature>
<dbReference type="InterPro" id="IPR002073">
    <property type="entry name" value="PDEase_catalytic_dom"/>
</dbReference>
<evidence type="ECO:0000256" key="1">
    <source>
        <dbReference type="ARBA" id="ARBA00007648"/>
    </source>
</evidence>
<dbReference type="Proteomes" id="UP001303046">
    <property type="component" value="Unassembled WGS sequence"/>
</dbReference>
<feature type="compositionally biased region" description="Polar residues" evidence="5">
    <location>
        <begin position="664"/>
        <end position="677"/>
    </location>
</feature>
<feature type="domain" description="PDEase" evidence="6">
    <location>
        <begin position="277"/>
        <end position="645"/>
    </location>
</feature>
<feature type="region of interest" description="Disordered" evidence="5">
    <location>
        <begin position="1"/>
        <end position="23"/>
    </location>
</feature>
<keyword evidence="3 4" id="KW-0378">Hydrolase</keyword>
<dbReference type="SMART" id="SM00471">
    <property type="entry name" value="HDc"/>
    <property type="match status" value="1"/>
</dbReference>
<dbReference type="Pfam" id="PF00233">
    <property type="entry name" value="PDEase_I"/>
    <property type="match status" value="1"/>
</dbReference>
<comment type="caution">
    <text evidence="7">The sequence shown here is derived from an EMBL/GenBank/DDBJ whole genome shotgun (WGS) entry which is preliminary data.</text>
</comment>
<evidence type="ECO:0000313" key="8">
    <source>
        <dbReference type="Proteomes" id="UP001303046"/>
    </source>
</evidence>
<dbReference type="InterPro" id="IPR003607">
    <property type="entry name" value="HD/PDEase_dom"/>
</dbReference>
<protein>
    <recommendedName>
        <fullName evidence="4">Phosphodiesterase</fullName>
        <ecNumber evidence="4">3.1.4.-</ecNumber>
    </recommendedName>
</protein>
<comment type="cofactor">
    <cofactor evidence="4">
        <name>a divalent metal cation</name>
        <dbReference type="ChEBI" id="CHEBI:60240"/>
    </cofactor>
    <text evidence="4">Binds 2 divalent metal cations per subunit. Site 1 may preferentially bind zinc ions, while site 2 has a preference for magnesium and/or manganese ions.</text>
</comment>
<dbReference type="Gene3D" id="1.10.1300.10">
    <property type="entry name" value="3'5'-cyclic nucleotide phosphodiesterase, catalytic domain"/>
    <property type="match status" value="1"/>
</dbReference>
<dbReference type="InterPro" id="IPR023174">
    <property type="entry name" value="PDEase_CS"/>
</dbReference>
<feature type="region of interest" description="Disordered" evidence="5">
    <location>
        <begin position="659"/>
        <end position="682"/>
    </location>
</feature>
<dbReference type="PRINTS" id="PR00387">
    <property type="entry name" value="PDIESTERASE1"/>
</dbReference>
<feature type="compositionally biased region" description="Polar residues" evidence="5">
    <location>
        <begin position="255"/>
        <end position="270"/>
    </location>
</feature>
<feature type="compositionally biased region" description="Polar residues" evidence="5">
    <location>
        <begin position="1"/>
        <end position="11"/>
    </location>
</feature>
<dbReference type="CDD" id="cd00077">
    <property type="entry name" value="HDc"/>
    <property type="match status" value="1"/>
</dbReference>
<evidence type="ECO:0000313" key="7">
    <source>
        <dbReference type="EMBL" id="KAK6736801.1"/>
    </source>
</evidence>
<gene>
    <name evidence="7" type="primary">Necator_chrII.g7270</name>
    <name evidence="7" type="ORF">RB195_019477</name>
</gene>
<evidence type="ECO:0000256" key="5">
    <source>
        <dbReference type="SAM" id="MobiDB-lite"/>
    </source>
</evidence>
<dbReference type="InterPro" id="IPR036971">
    <property type="entry name" value="PDEase_catalytic_dom_sf"/>
</dbReference>